<evidence type="ECO:0000313" key="1">
    <source>
        <dbReference type="EMBL" id="PIO39459.1"/>
    </source>
</evidence>
<accession>A0A2G9SH09</accession>
<protein>
    <submittedName>
        <fullName evidence="1">Uncharacterized protein</fullName>
    </submittedName>
</protein>
<reference evidence="2" key="1">
    <citation type="journal article" date="2017" name="Nat. Commun.">
        <title>The North American bullfrog draft genome provides insight into hormonal regulation of long noncoding RNA.</title>
        <authorList>
            <person name="Hammond S.A."/>
            <person name="Warren R.L."/>
            <person name="Vandervalk B.P."/>
            <person name="Kucuk E."/>
            <person name="Khan H."/>
            <person name="Gibb E.A."/>
            <person name="Pandoh P."/>
            <person name="Kirk H."/>
            <person name="Zhao Y."/>
            <person name="Jones M."/>
            <person name="Mungall A.J."/>
            <person name="Coope R."/>
            <person name="Pleasance S."/>
            <person name="Moore R.A."/>
            <person name="Holt R.A."/>
            <person name="Round J.M."/>
            <person name="Ohora S."/>
            <person name="Walle B.V."/>
            <person name="Veldhoen N."/>
            <person name="Helbing C.C."/>
            <person name="Birol I."/>
        </authorList>
    </citation>
    <scope>NUCLEOTIDE SEQUENCE [LARGE SCALE GENOMIC DNA]</scope>
</reference>
<name>A0A2G9SH09_AQUCT</name>
<dbReference type="Proteomes" id="UP000228934">
    <property type="component" value="Unassembled WGS sequence"/>
</dbReference>
<dbReference type="EMBL" id="KV924475">
    <property type="protein sequence ID" value="PIO39459.1"/>
    <property type="molecule type" value="Genomic_DNA"/>
</dbReference>
<organism evidence="1 2">
    <name type="scientific">Aquarana catesbeiana</name>
    <name type="common">American bullfrog</name>
    <name type="synonym">Rana catesbeiana</name>
    <dbReference type="NCBI Taxonomy" id="8400"/>
    <lineage>
        <taxon>Eukaryota</taxon>
        <taxon>Metazoa</taxon>
        <taxon>Chordata</taxon>
        <taxon>Craniata</taxon>
        <taxon>Vertebrata</taxon>
        <taxon>Euteleostomi</taxon>
        <taxon>Amphibia</taxon>
        <taxon>Batrachia</taxon>
        <taxon>Anura</taxon>
        <taxon>Neobatrachia</taxon>
        <taxon>Ranoidea</taxon>
        <taxon>Ranidae</taxon>
        <taxon>Aquarana</taxon>
    </lineage>
</organism>
<gene>
    <name evidence="1" type="ORF">AB205_0034000</name>
</gene>
<evidence type="ECO:0000313" key="2">
    <source>
        <dbReference type="Proteomes" id="UP000228934"/>
    </source>
</evidence>
<proteinExistence type="predicted"/>
<dbReference type="AlphaFoldDB" id="A0A2G9SH09"/>
<dbReference type="OrthoDB" id="25179at2759"/>
<sequence>MNCLPSLKCLTAGVKRKVIQMITACHSSQEMCPLSHIVAFNHSALGFIARESYNPCQIFFFFHLCPVQRLSFTSFPIAIQEVRGNTGKLRESLGDPQQAPFAASSFSSVPYCAQPAKGVFNVPEDSSHPQGISLSVSNCFLSRHGSFPVPSVLEDCPAIEAAQRWIVGQYKSVFRSYSQDFAPHSQAPALPLLSPAIFYSSRYPLPDSVPPPPVVAPASLCPPLASSQGGSACGTPPACLPFELPFSGSLQTSAVRTGGGSAGRV</sequence>
<keyword evidence="2" id="KW-1185">Reference proteome</keyword>